<dbReference type="Gene3D" id="2.30.30.40">
    <property type="entry name" value="SH3 Domains"/>
    <property type="match status" value="1"/>
</dbReference>
<dbReference type="PRINTS" id="PR00452">
    <property type="entry name" value="SH3DOMAIN"/>
</dbReference>
<feature type="compositionally biased region" description="Low complexity" evidence="3">
    <location>
        <begin position="20"/>
        <end position="32"/>
    </location>
</feature>
<feature type="domain" description="SH3" evidence="4">
    <location>
        <begin position="54"/>
        <end position="115"/>
    </location>
</feature>
<organism evidence="5 6">
    <name type="scientific">Exidia glandulosa HHB12029</name>
    <dbReference type="NCBI Taxonomy" id="1314781"/>
    <lineage>
        <taxon>Eukaryota</taxon>
        <taxon>Fungi</taxon>
        <taxon>Dikarya</taxon>
        <taxon>Basidiomycota</taxon>
        <taxon>Agaricomycotina</taxon>
        <taxon>Agaricomycetes</taxon>
        <taxon>Auriculariales</taxon>
        <taxon>Exidiaceae</taxon>
        <taxon>Exidia</taxon>
    </lineage>
</organism>
<dbReference type="InParanoid" id="A0A165NBA8"/>
<evidence type="ECO:0000313" key="5">
    <source>
        <dbReference type="EMBL" id="KZW00493.1"/>
    </source>
</evidence>
<dbReference type="PROSITE" id="PS50002">
    <property type="entry name" value="SH3"/>
    <property type="match status" value="1"/>
</dbReference>
<evidence type="ECO:0000259" key="4">
    <source>
        <dbReference type="PROSITE" id="PS50002"/>
    </source>
</evidence>
<reference evidence="5 6" key="1">
    <citation type="journal article" date="2016" name="Mol. Biol. Evol.">
        <title>Comparative Genomics of Early-Diverging Mushroom-Forming Fungi Provides Insights into the Origins of Lignocellulose Decay Capabilities.</title>
        <authorList>
            <person name="Nagy L.G."/>
            <person name="Riley R."/>
            <person name="Tritt A."/>
            <person name="Adam C."/>
            <person name="Daum C."/>
            <person name="Floudas D."/>
            <person name="Sun H."/>
            <person name="Yadav J.S."/>
            <person name="Pangilinan J."/>
            <person name="Larsson K.H."/>
            <person name="Matsuura K."/>
            <person name="Barry K."/>
            <person name="Labutti K."/>
            <person name="Kuo R."/>
            <person name="Ohm R.A."/>
            <person name="Bhattacharya S.S."/>
            <person name="Shirouzu T."/>
            <person name="Yoshinaga Y."/>
            <person name="Martin F.M."/>
            <person name="Grigoriev I.V."/>
            <person name="Hibbett D.S."/>
        </authorList>
    </citation>
    <scope>NUCLEOTIDE SEQUENCE [LARGE SCALE GENOMIC DNA]</scope>
    <source>
        <strain evidence="5 6">HHB12029</strain>
    </source>
</reference>
<dbReference type="InterPro" id="IPR001452">
    <property type="entry name" value="SH3_domain"/>
</dbReference>
<dbReference type="EMBL" id="KV425900">
    <property type="protein sequence ID" value="KZW00493.1"/>
    <property type="molecule type" value="Genomic_DNA"/>
</dbReference>
<gene>
    <name evidence="5" type="ORF">EXIGLDRAFT_761584</name>
</gene>
<name>A0A165NBA8_EXIGL</name>
<sequence>MARRSITTAPAARPNGGQESTSADAAAASSQAATLLAQNSLGTREGGKPQGREQPSFYAQALYDFATEDPHQLSMVKGDLMRIIKTEETGWWAATHANETRVGWIPKDFVRPLHPVRRQAQRT</sequence>
<evidence type="ECO:0000256" key="2">
    <source>
        <dbReference type="PROSITE-ProRule" id="PRU00192"/>
    </source>
</evidence>
<dbReference type="OrthoDB" id="10255128at2759"/>
<dbReference type="AlphaFoldDB" id="A0A165NBA8"/>
<keyword evidence="6" id="KW-1185">Reference proteome</keyword>
<proteinExistence type="predicted"/>
<dbReference type="STRING" id="1314781.A0A165NBA8"/>
<feature type="region of interest" description="Disordered" evidence="3">
    <location>
        <begin position="1"/>
        <end position="32"/>
    </location>
</feature>
<dbReference type="InterPro" id="IPR036028">
    <property type="entry name" value="SH3-like_dom_sf"/>
</dbReference>
<dbReference type="Proteomes" id="UP000077266">
    <property type="component" value="Unassembled WGS sequence"/>
</dbReference>
<accession>A0A165NBA8</accession>
<dbReference type="SMART" id="SM00326">
    <property type="entry name" value="SH3"/>
    <property type="match status" value="1"/>
</dbReference>
<protein>
    <recommendedName>
        <fullName evidence="4">SH3 domain-containing protein</fullName>
    </recommendedName>
</protein>
<dbReference type="Pfam" id="PF00018">
    <property type="entry name" value="SH3_1"/>
    <property type="match status" value="1"/>
</dbReference>
<dbReference type="CDD" id="cd00174">
    <property type="entry name" value="SH3"/>
    <property type="match status" value="1"/>
</dbReference>
<keyword evidence="1 2" id="KW-0728">SH3 domain</keyword>
<evidence type="ECO:0000256" key="1">
    <source>
        <dbReference type="ARBA" id="ARBA00022443"/>
    </source>
</evidence>
<evidence type="ECO:0000256" key="3">
    <source>
        <dbReference type="SAM" id="MobiDB-lite"/>
    </source>
</evidence>
<evidence type="ECO:0000313" key="6">
    <source>
        <dbReference type="Proteomes" id="UP000077266"/>
    </source>
</evidence>
<dbReference type="SUPFAM" id="SSF50044">
    <property type="entry name" value="SH3-domain"/>
    <property type="match status" value="1"/>
</dbReference>